<organism evidence="1 2">
    <name type="scientific">Rhizoctonia solani</name>
    <dbReference type="NCBI Taxonomy" id="456999"/>
    <lineage>
        <taxon>Eukaryota</taxon>
        <taxon>Fungi</taxon>
        <taxon>Dikarya</taxon>
        <taxon>Basidiomycota</taxon>
        <taxon>Agaricomycotina</taxon>
        <taxon>Agaricomycetes</taxon>
        <taxon>Cantharellales</taxon>
        <taxon>Ceratobasidiaceae</taxon>
        <taxon>Rhizoctonia</taxon>
    </lineage>
</organism>
<dbReference type="Proteomes" id="UP000044841">
    <property type="component" value="Unassembled WGS sequence"/>
</dbReference>
<gene>
    <name evidence="1" type="ORF">RSOLAG22IIIB_02872</name>
</gene>
<evidence type="ECO:0000313" key="1">
    <source>
        <dbReference type="EMBL" id="CUA66964.1"/>
    </source>
</evidence>
<dbReference type="AlphaFoldDB" id="A0A0K6FLW3"/>
<sequence>MSDTSLIVGESCDAFNVVPKAKGCWYGSELVLIIPGGEGLKGSDFHATVAPHRSRVSTMKVANRVRGVLELESMCNDQRARAFLGYMLVVDLQGMAGCSSLNYGIIRFPGGVRRASHDRA</sequence>
<keyword evidence="2" id="KW-1185">Reference proteome</keyword>
<accession>A0A0K6FLW3</accession>
<reference evidence="1 2" key="1">
    <citation type="submission" date="2015-07" db="EMBL/GenBank/DDBJ databases">
        <authorList>
            <person name="Noorani M."/>
        </authorList>
    </citation>
    <scope>NUCLEOTIDE SEQUENCE [LARGE SCALE GENOMIC DNA]</scope>
    <source>
        <strain evidence="1">BBA 69670</strain>
    </source>
</reference>
<dbReference type="EMBL" id="CYGV01000002">
    <property type="protein sequence ID" value="CUA66964.1"/>
    <property type="molecule type" value="Genomic_DNA"/>
</dbReference>
<evidence type="ECO:0000313" key="2">
    <source>
        <dbReference type="Proteomes" id="UP000044841"/>
    </source>
</evidence>
<name>A0A0K6FLW3_9AGAM</name>
<protein>
    <submittedName>
        <fullName evidence="1">Uncharacterized protein</fullName>
    </submittedName>
</protein>
<proteinExistence type="predicted"/>